<dbReference type="InterPro" id="IPR032675">
    <property type="entry name" value="LRR_dom_sf"/>
</dbReference>
<dbReference type="Gene3D" id="3.80.10.10">
    <property type="entry name" value="Ribonuclease Inhibitor"/>
    <property type="match status" value="2"/>
</dbReference>
<dbReference type="EMBL" id="JBDJPC010000004">
    <property type="protein sequence ID" value="KAL1505755.1"/>
    <property type="molecule type" value="Genomic_DNA"/>
</dbReference>
<gene>
    <name evidence="2" type="ORF">ABEB36_005244</name>
</gene>
<sequence length="555" mass="65593">MLDLKNRFKTDPIFSVPDFPEYVVSKSTILMTDLLTWPHGKLRAQKPYRYQDIDPLGAEHFTTVQFLGPVSMTNFKMHPSWEEANVVVRIWSSFIDYNKWNHVKWHLVYEASHSKDFSENYKECSKIVNMLRIEFNKNFPKYIMVARGMFYHVLTEGVFTQFPLFYPLSNKVWHNGVQELTNNIVIRDRESGAEWNGRNVTENLPPEIMYNIFDCLDLVSLSRCAQVNKRWNLISQDLRFYRDVDLKIYWNKINENSLKILKEKLRNVRKLDMTWFDAFQLDANKFHNSIMSILERAQNTLTHLCLNDTCWLTEPILEQIFECLNLEELRFRNKDFRHINDWYPISCNKMTKLKTLDITLCVIRKTQLIGILQLIPNLEHLIMDSCKHLGDPEPIISTVIKYNSKLKTWSSAGTFNNRDSSEIFKKFGKLVHLEYLNLTFCEPQSHRINCLESIAMNCKNLKRLELAHWSQLTDKQLLPIVTQCNELSHLNFSWTSGMSFMILSKACMNLPNLREICISFYNKVESVDEMIKDIRDKYPNVNFTQQKPFRVAQLD</sequence>
<accession>A0ABD1EXJ5</accession>
<dbReference type="Gene3D" id="1.20.1280.50">
    <property type="match status" value="1"/>
</dbReference>
<dbReference type="InterPro" id="IPR036047">
    <property type="entry name" value="F-box-like_dom_sf"/>
</dbReference>
<dbReference type="PANTHER" id="PTHR13318">
    <property type="entry name" value="PARTNER OF PAIRED, ISOFORM B-RELATED"/>
    <property type="match status" value="1"/>
</dbReference>
<dbReference type="SMART" id="SM00256">
    <property type="entry name" value="FBOX"/>
    <property type="match status" value="1"/>
</dbReference>
<proteinExistence type="predicted"/>
<name>A0ABD1EXJ5_HYPHA</name>
<keyword evidence="3" id="KW-1185">Reference proteome</keyword>
<dbReference type="Pfam" id="PF12937">
    <property type="entry name" value="F-box-like"/>
    <property type="match status" value="1"/>
</dbReference>
<organism evidence="2 3">
    <name type="scientific">Hypothenemus hampei</name>
    <name type="common">Coffee berry borer</name>
    <dbReference type="NCBI Taxonomy" id="57062"/>
    <lineage>
        <taxon>Eukaryota</taxon>
        <taxon>Metazoa</taxon>
        <taxon>Ecdysozoa</taxon>
        <taxon>Arthropoda</taxon>
        <taxon>Hexapoda</taxon>
        <taxon>Insecta</taxon>
        <taxon>Pterygota</taxon>
        <taxon>Neoptera</taxon>
        <taxon>Endopterygota</taxon>
        <taxon>Coleoptera</taxon>
        <taxon>Polyphaga</taxon>
        <taxon>Cucujiformia</taxon>
        <taxon>Curculionidae</taxon>
        <taxon>Scolytinae</taxon>
        <taxon>Hypothenemus</taxon>
    </lineage>
</organism>
<evidence type="ECO:0000259" key="1">
    <source>
        <dbReference type="PROSITE" id="PS50181"/>
    </source>
</evidence>
<dbReference type="PROSITE" id="PS50181">
    <property type="entry name" value="FBOX"/>
    <property type="match status" value="1"/>
</dbReference>
<reference evidence="2 3" key="1">
    <citation type="submission" date="2024-05" db="EMBL/GenBank/DDBJ databases">
        <title>Genetic variation in Jamaican populations of the coffee berry borer (Hypothenemus hampei).</title>
        <authorList>
            <person name="Errbii M."/>
            <person name="Myrie A."/>
        </authorList>
    </citation>
    <scope>NUCLEOTIDE SEQUENCE [LARGE SCALE GENOMIC DNA]</scope>
    <source>
        <strain evidence="2">JA-Hopewell-2020-01-JO</strain>
        <tissue evidence="2">Whole body</tissue>
    </source>
</reference>
<dbReference type="AlphaFoldDB" id="A0ABD1EXJ5"/>
<evidence type="ECO:0000313" key="3">
    <source>
        <dbReference type="Proteomes" id="UP001566132"/>
    </source>
</evidence>
<comment type="caution">
    <text evidence="2">The sequence shown here is derived from an EMBL/GenBank/DDBJ whole genome shotgun (WGS) entry which is preliminary data.</text>
</comment>
<dbReference type="Proteomes" id="UP001566132">
    <property type="component" value="Unassembled WGS sequence"/>
</dbReference>
<evidence type="ECO:0000313" key="2">
    <source>
        <dbReference type="EMBL" id="KAL1505755.1"/>
    </source>
</evidence>
<dbReference type="SUPFAM" id="SSF52047">
    <property type="entry name" value="RNI-like"/>
    <property type="match status" value="1"/>
</dbReference>
<dbReference type="SUPFAM" id="SSF81383">
    <property type="entry name" value="F-box domain"/>
    <property type="match status" value="1"/>
</dbReference>
<protein>
    <recommendedName>
        <fullName evidence="1">F-box domain-containing protein</fullName>
    </recommendedName>
</protein>
<dbReference type="InterPro" id="IPR001810">
    <property type="entry name" value="F-box_dom"/>
</dbReference>
<feature type="domain" description="F-box" evidence="1">
    <location>
        <begin position="198"/>
        <end position="244"/>
    </location>
</feature>